<dbReference type="Proteomes" id="UP000034071">
    <property type="component" value="Chromosome"/>
</dbReference>
<evidence type="ECO:0000256" key="1">
    <source>
        <dbReference type="SAM" id="Phobius"/>
    </source>
</evidence>
<dbReference type="EMBL" id="CP010975">
    <property type="protein sequence ID" value="AKE53197.1"/>
    <property type="molecule type" value="Genomic_DNA"/>
</dbReference>
<organism evidence="3 4">
    <name type="scientific">Kangiella geojedonensis</name>
    <dbReference type="NCBI Taxonomy" id="914150"/>
    <lineage>
        <taxon>Bacteria</taxon>
        <taxon>Pseudomonadati</taxon>
        <taxon>Pseudomonadota</taxon>
        <taxon>Gammaproteobacteria</taxon>
        <taxon>Kangiellales</taxon>
        <taxon>Kangiellaceae</taxon>
        <taxon>Kangiella</taxon>
    </lineage>
</organism>
<feature type="transmembrane region" description="Helical" evidence="1">
    <location>
        <begin position="136"/>
        <end position="159"/>
    </location>
</feature>
<dbReference type="InterPro" id="IPR052710">
    <property type="entry name" value="CAAX_protease"/>
</dbReference>
<feature type="domain" description="CAAX prenyl protease 2/Lysostaphin resistance protein A-like" evidence="2">
    <location>
        <begin position="140"/>
        <end position="231"/>
    </location>
</feature>
<feature type="transmembrane region" description="Helical" evidence="1">
    <location>
        <begin position="195"/>
        <end position="212"/>
    </location>
</feature>
<dbReference type="Pfam" id="PF02517">
    <property type="entry name" value="Rce1-like"/>
    <property type="match status" value="1"/>
</dbReference>
<dbReference type="OrthoDB" id="6194832at2"/>
<dbReference type="GO" id="GO:0080120">
    <property type="term" value="P:CAAX-box protein maturation"/>
    <property type="evidence" value="ECO:0007669"/>
    <property type="project" value="UniProtKB-ARBA"/>
</dbReference>
<accession>A0A0F6TSB4</accession>
<dbReference type="RefSeq" id="WP_052735303.1">
    <property type="nucleotide sequence ID" value="NZ_CP010975.1"/>
</dbReference>
<gene>
    <name evidence="3" type="ORF">TQ33_2276</name>
</gene>
<dbReference type="GO" id="GO:0004175">
    <property type="term" value="F:endopeptidase activity"/>
    <property type="evidence" value="ECO:0007669"/>
    <property type="project" value="UniProtKB-ARBA"/>
</dbReference>
<dbReference type="PANTHER" id="PTHR36435:SF1">
    <property type="entry name" value="CAAX AMINO TERMINAL PROTEASE FAMILY PROTEIN"/>
    <property type="match status" value="1"/>
</dbReference>
<feature type="transmembrane region" description="Helical" evidence="1">
    <location>
        <begin position="171"/>
        <end position="189"/>
    </location>
</feature>
<evidence type="ECO:0000313" key="4">
    <source>
        <dbReference type="Proteomes" id="UP000034071"/>
    </source>
</evidence>
<dbReference type="HOGENOM" id="CLU_1169437_0_0_6"/>
<dbReference type="InterPro" id="IPR003675">
    <property type="entry name" value="Rce1/LyrA-like_dom"/>
</dbReference>
<evidence type="ECO:0000313" key="3">
    <source>
        <dbReference type="EMBL" id="AKE53197.1"/>
    </source>
</evidence>
<dbReference type="PANTHER" id="PTHR36435">
    <property type="entry name" value="SLR1288 PROTEIN"/>
    <property type="match status" value="1"/>
</dbReference>
<dbReference type="STRING" id="914150.TQ33_2276"/>
<feature type="transmembrane region" description="Helical" evidence="1">
    <location>
        <begin position="97"/>
        <end position="116"/>
    </location>
</feature>
<keyword evidence="1" id="KW-0472">Membrane</keyword>
<keyword evidence="4" id="KW-1185">Reference proteome</keyword>
<reference evidence="3 4" key="1">
    <citation type="submission" date="2015-02" db="EMBL/GenBank/DDBJ databases">
        <title>Complete genome sequence of Kangiella geojedonensis strain YCS-5T.</title>
        <authorList>
            <person name="Kim K.M."/>
        </authorList>
    </citation>
    <scope>NUCLEOTIDE SEQUENCE [LARGE SCALE GENOMIC DNA]</scope>
    <source>
        <strain evidence="3 4">YCS-5</strain>
    </source>
</reference>
<feature type="transmembrane region" description="Helical" evidence="1">
    <location>
        <begin position="20"/>
        <end position="40"/>
    </location>
</feature>
<keyword evidence="1" id="KW-0812">Transmembrane</keyword>
<keyword evidence="1" id="KW-1133">Transmembrane helix</keyword>
<sequence>MIKQPINKTNSNIQVIYHLWLALATLLILSLATSLLLLFFEPLFPATNGSVSNQPSGLALIVSITGSILFSYGLLVWMTREYFIKRFKPLLKSRFRWILVSVLTGVAIAVLINVVSHYYPPQPGDVSTFSLIKKDGAVAVVVLFVATVWLAPMFEEYLFRGLLYDSLLQRFGTIVAICASAVVFMGFHLIEYSDYWVGMGAILLLGIFLALLRQYSRSILGPILCHASYNASILLLA</sequence>
<feature type="transmembrane region" description="Helical" evidence="1">
    <location>
        <begin position="60"/>
        <end position="77"/>
    </location>
</feature>
<evidence type="ECO:0000259" key="2">
    <source>
        <dbReference type="Pfam" id="PF02517"/>
    </source>
</evidence>
<protein>
    <submittedName>
        <fullName evidence="3">Abortive infection protein</fullName>
    </submittedName>
</protein>
<name>A0A0F6TSB4_9GAMM</name>
<proteinExistence type="predicted"/>
<dbReference type="AlphaFoldDB" id="A0A0F6TSB4"/>
<dbReference type="KEGG" id="kge:TQ33_2276"/>